<evidence type="ECO:0000256" key="2">
    <source>
        <dbReference type="ARBA" id="ARBA00022450"/>
    </source>
</evidence>
<keyword evidence="4" id="KW-0436">Ligase</keyword>
<evidence type="ECO:0000259" key="5">
    <source>
        <dbReference type="Pfam" id="PF00501"/>
    </source>
</evidence>
<dbReference type="InterPro" id="IPR042099">
    <property type="entry name" value="ANL_N_sf"/>
</dbReference>
<dbReference type="PROSITE" id="PS00455">
    <property type="entry name" value="AMP_BINDING"/>
    <property type="match status" value="1"/>
</dbReference>
<comment type="caution">
    <text evidence="7">The sequence shown here is derived from an EMBL/GenBank/DDBJ whole genome shotgun (WGS) entry which is preliminary data.</text>
</comment>
<evidence type="ECO:0008006" key="9">
    <source>
        <dbReference type="Google" id="ProtNLM"/>
    </source>
</evidence>
<name>A0A9W9JCM4_9EURO</name>
<dbReference type="Gene3D" id="3.30.559.30">
    <property type="entry name" value="Nonribosomal peptide synthetase, condensation domain"/>
    <property type="match status" value="1"/>
</dbReference>
<dbReference type="GO" id="GO:0031956">
    <property type="term" value="F:medium-chain fatty acid-CoA ligase activity"/>
    <property type="evidence" value="ECO:0007669"/>
    <property type="project" value="TreeGrafter"/>
</dbReference>
<protein>
    <recommendedName>
        <fullName evidence="9">Carrier domain-containing protein</fullName>
    </recommendedName>
</protein>
<dbReference type="GO" id="GO:0044550">
    <property type="term" value="P:secondary metabolite biosynthetic process"/>
    <property type="evidence" value="ECO:0007669"/>
    <property type="project" value="UniProtKB-ARBA"/>
</dbReference>
<evidence type="ECO:0000259" key="6">
    <source>
        <dbReference type="Pfam" id="PF00550"/>
    </source>
</evidence>
<accession>A0A9W9JCM4</accession>
<dbReference type="Gene3D" id="3.30.300.30">
    <property type="match status" value="1"/>
</dbReference>
<dbReference type="RefSeq" id="XP_058305082.1">
    <property type="nucleotide sequence ID" value="XM_058455094.1"/>
</dbReference>
<organism evidence="7 8">
    <name type="scientific">Penicillium cinerascens</name>
    <dbReference type="NCBI Taxonomy" id="70096"/>
    <lineage>
        <taxon>Eukaryota</taxon>
        <taxon>Fungi</taxon>
        <taxon>Dikarya</taxon>
        <taxon>Ascomycota</taxon>
        <taxon>Pezizomycotina</taxon>
        <taxon>Eurotiomycetes</taxon>
        <taxon>Eurotiomycetidae</taxon>
        <taxon>Eurotiales</taxon>
        <taxon>Aspergillaceae</taxon>
        <taxon>Penicillium</taxon>
    </lineage>
</organism>
<dbReference type="OrthoDB" id="10253869at2759"/>
<dbReference type="Gene3D" id="3.40.50.12780">
    <property type="entry name" value="N-terminal domain of ligase-like"/>
    <property type="match status" value="1"/>
</dbReference>
<dbReference type="Pfam" id="PF00501">
    <property type="entry name" value="AMP-binding"/>
    <property type="match status" value="1"/>
</dbReference>
<dbReference type="InterPro" id="IPR023213">
    <property type="entry name" value="CAT-like_dom_sf"/>
</dbReference>
<feature type="domain" description="AMP-dependent synthetase/ligase" evidence="5">
    <location>
        <begin position="24"/>
        <end position="407"/>
    </location>
</feature>
<reference evidence="7" key="2">
    <citation type="journal article" date="2023" name="IMA Fungus">
        <title>Comparative genomic study of the Penicillium genus elucidates a diverse pangenome and 15 lateral gene transfer events.</title>
        <authorList>
            <person name="Petersen C."/>
            <person name="Sorensen T."/>
            <person name="Nielsen M.R."/>
            <person name="Sondergaard T.E."/>
            <person name="Sorensen J.L."/>
            <person name="Fitzpatrick D.A."/>
            <person name="Frisvad J.C."/>
            <person name="Nielsen K.L."/>
        </authorList>
    </citation>
    <scope>NUCLEOTIDE SEQUENCE</scope>
    <source>
        <strain evidence="7">IBT 15544</strain>
    </source>
</reference>
<evidence type="ECO:0000313" key="8">
    <source>
        <dbReference type="Proteomes" id="UP001150904"/>
    </source>
</evidence>
<feature type="domain" description="Carrier" evidence="6">
    <location>
        <begin position="571"/>
        <end position="634"/>
    </location>
</feature>
<dbReference type="GO" id="GO:0006631">
    <property type="term" value="P:fatty acid metabolic process"/>
    <property type="evidence" value="ECO:0007669"/>
    <property type="project" value="TreeGrafter"/>
</dbReference>
<dbReference type="Gene3D" id="1.10.1200.10">
    <property type="entry name" value="ACP-like"/>
    <property type="match status" value="1"/>
</dbReference>
<dbReference type="Pfam" id="PF00550">
    <property type="entry name" value="PP-binding"/>
    <property type="match status" value="1"/>
</dbReference>
<reference evidence="7" key="1">
    <citation type="submission" date="2022-12" db="EMBL/GenBank/DDBJ databases">
        <authorList>
            <person name="Petersen C."/>
        </authorList>
    </citation>
    <scope>NUCLEOTIDE SEQUENCE</scope>
    <source>
        <strain evidence="7">IBT 15544</strain>
    </source>
</reference>
<dbReference type="GeneID" id="83182395"/>
<comment type="similarity">
    <text evidence="1">Belongs to the ATP-dependent AMP-binding enzyme family.</text>
</comment>
<dbReference type="InterPro" id="IPR009081">
    <property type="entry name" value="PP-bd_ACP"/>
</dbReference>
<dbReference type="SUPFAM" id="SSF47336">
    <property type="entry name" value="ACP-like"/>
    <property type="match status" value="1"/>
</dbReference>
<dbReference type="Proteomes" id="UP001150904">
    <property type="component" value="Unassembled WGS sequence"/>
</dbReference>
<dbReference type="PANTHER" id="PTHR43201">
    <property type="entry name" value="ACYL-COA SYNTHETASE"/>
    <property type="match status" value="1"/>
</dbReference>
<dbReference type="CDD" id="cd04433">
    <property type="entry name" value="AFD_class_I"/>
    <property type="match status" value="1"/>
</dbReference>
<keyword evidence="2" id="KW-0596">Phosphopantetheine</keyword>
<dbReference type="SUPFAM" id="SSF52777">
    <property type="entry name" value="CoA-dependent acyltransferases"/>
    <property type="match status" value="2"/>
</dbReference>
<dbReference type="EMBL" id="JAPQKR010000015">
    <property type="protein sequence ID" value="KAJ5194594.1"/>
    <property type="molecule type" value="Genomic_DNA"/>
</dbReference>
<dbReference type="PANTHER" id="PTHR43201:SF5">
    <property type="entry name" value="MEDIUM-CHAIN ACYL-COA LIGASE ACSF2, MITOCHONDRIAL"/>
    <property type="match status" value="1"/>
</dbReference>
<dbReference type="InterPro" id="IPR045851">
    <property type="entry name" value="AMP-bd_C_sf"/>
</dbReference>
<dbReference type="AlphaFoldDB" id="A0A9W9JCM4"/>
<evidence type="ECO:0000256" key="3">
    <source>
        <dbReference type="ARBA" id="ARBA00022553"/>
    </source>
</evidence>
<evidence type="ECO:0000256" key="1">
    <source>
        <dbReference type="ARBA" id="ARBA00006432"/>
    </source>
</evidence>
<dbReference type="InterPro" id="IPR020845">
    <property type="entry name" value="AMP-binding_CS"/>
</dbReference>
<sequence length="1142" mass="125179">MCPISEIDGGPAPVKPQTVVHQFEAVVQQHPEQLAAVCSHQQPELYGLGNPRTTDGEGLRWTYSTLHRVIQTITTHLSSRGLGAGTTFFLFCQNRIEYVLATLAAYYLGHTHVPINPEGLSSLDDVQYMLDTARKAHTEQKVIVLATADIARTIDGLDVPQDAVKIALDGDALGWIPFKKLMEPIDGEAPITGEPAESILFTSGTTSRPKGCLISIDRWFSSLPEVMSLGRLEPGDVMATLLPGYHAFGHICTIMPLLRGSCVVIAAPKFELRAAARAIVQERCTFLGLVGTMVHSLIEVLSSMETTSLKTIVFGGMVLSPALVQTCFDKFGLSSIENLYGMTEGVFSSTGPVSSVDPIKDGNSLSIGRPVPGLTMRVCNPHDRVPVPRGTVGELHVSGYTTVQGYLSGQIDDFYEEDDRIWFITGDAAILDQVGRLFVIGRYKDTIIRGGENIAPARIEAVLAQTPALEAMQPQVVRKQDPFAGEVPVAVVKGQPSSEQIKLLQDTVRSALGTIHVPTAVIPTQTLGIEEHPRTSSGKIDKRKLTELVASHYHPTPSATAATSVDWRTSVATAWAQILGLSPAQLELHTPLSHLADSILMLTARDRIRKDTGQAVPLDAWMETETLADQIDLLTAKAGLVSSTNKALSLAQGSPDVDDMVHLGGSAALFQSTKIAVQEAITPFGLGWQDVQEIFPCSDFIQIICKSMAVNTWNIRTTVVSHSASVESMRNAIEAALVVNPVLLSFVVVNTGRLGPHLGLYVSLRQTRNVLDWCIEDYGTVDTLDEVRLLTMNYPYSDHTKLPGPLFRALLVFVRETRSAVAITNISHAVLDKTSHQHFFEDVSRALNGETLSPHISYKEWADEYHLLRKSPSAENAIAFHANYLRDLKEHYHVLWPHPTHQLVVTPERNHLDGHLVTFPAPALVHLCQTHSFLTPSVVIKSALALLVISRTNHSHAFFLSFEGARSKFPFAVGRRAADDVMDVAGPVFNVVGNLVAFQPEVTVLDFLNRMQQDQNQLSQYATVPWREVLPRIGCTEEAFSLAAESLLYNWMPGLSALAAGGAPFEKMRMMQVHIRAKLGMLMNAAMTQDGTGVVFFLQGSLANRSTLWTERFGEELKNICLWLAAEQSWSMQLENFVHSIW</sequence>
<dbReference type="InterPro" id="IPR036736">
    <property type="entry name" value="ACP-like_sf"/>
</dbReference>
<keyword evidence="8" id="KW-1185">Reference proteome</keyword>
<evidence type="ECO:0000313" key="7">
    <source>
        <dbReference type="EMBL" id="KAJ5194594.1"/>
    </source>
</evidence>
<gene>
    <name evidence="7" type="ORF">N7498_008032</name>
</gene>
<dbReference type="Gene3D" id="3.30.559.10">
    <property type="entry name" value="Chloramphenicol acetyltransferase-like domain"/>
    <property type="match status" value="1"/>
</dbReference>
<proteinExistence type="inferred from homology"/>
<dbReference type="InterPro" id="IPR000873">
    <property type="entry name" value="AMP-dep_synth/lig_dom"/>
</dbReference>
<dbReference type="SUPFAM" id="SSF56801">
    <property type="entry name" value="Acetyl-CoA synthetase-like"/>
    <property type="match status" value="1"/>
</dbReference>
<evidence type="ECO:0000256" key="4">
    <source>
        <dbReference type="ARBA" id="ARBA00022598"/>
    </source>
</evidence>
<keyword evidence="3" id="KW-0597">Phosphoprotein</keyword>